<organism evidence="1 2">
    <name type="scientific">Zizania palustris</name>
    <name type="common">Northern wild rice</name>
    <dbReference type="NCBI Taxonomy" id="103762"/>
    <lineage>
        <taxon>Eukaryota</taxon>
        <taxon>Viridiplantae</taxon>
        <taxon>Streptophyta</taxon>
        <taxon>Embryophyta</taxon>
        <taxon>Tracheophyta</taxon>
        <taxon>Spermatophyta</taxon>
        <taxon>Magnoliopsida</taxon>
        <taxon>Liliopsida</taxon>
        <taxon>Poales</taxon>
        <taxon>Poaceae</taxon>
        <taxon>BOP clade</taxon>
        <taxon>Oryzoideae</taxon>
        <taxon>Oryzeae</taxon>
        <taxon>Zizaniinae</taxon>
        <taxon>Zizania</taxon>
    </lineage>
</organism>
<dbReference type="AlphaFoldDB" id="A0A8J6BUB1"/>
<sequence length="88" mass="9407">MVPVLNMPVDAVDAWEAWPAPPSPEPAAEQQQQAINYRGVQASRSSACFRSSVAICPQVTEDELLRDPTEASQIVPVTDNSTVGNAEA</sequence>
<dbReference type="EMBL" id="JAAALK010000081">
    <property type="protein sequence ID" value="KAG8090988.1"/>
    <property type="molecule type" value="Genomic_DNA"/>
</dbReference>
<gene>
    <name evidence="1" type="ORF">GUJ93_ZPchr0011g28579</name>
</gene>
<proteinExistence type="predicted"/>
<accession>A0A8J6BUB1</accession>
<evidence type="ECO:0000313" key="1">
    <source>
        <dbReference type="EMBL" id="KAG8090988.1"/>
    </source>
</evidence>
<evidence type="ECO:0000313" key="2">
    <source>
        <dbReference type="Proteomes" id="UP000729402"/>
    </source>
</evidence>
<protein>
    <submittedName>
        <fullName evidence="1">Uncharacterized protein</fullName>
    </submittedName>
</protein>
<reference evidence="1" key="2">
    <citation type="submission" date="2021-02" db="EMBL/GenBank/DDBJ databases">
        <authorList>
            <person name="Kimball J.A."/>
            <person name="Haas M.W."/>
            <person name="Macchietto M."/>
            <person name="Kono T."/>
            <person name="Duquette J."/>
            <person name="Shao M."/>
        </authorList>
    </citation>
    <scope>NUCLEOTIDE SEQUENCE</scope>
    <source>
        <tissue evidence="1">Fresh leaf tissue</tissue>
    </source>
</reference>
<comment type="caution">
    <text evidence="1">The sequence shown here is derived from an EMBL/GenBank/DDBJ whole genome shotgun (WGS) entry which is preliminary data.</text>
</comment>
<keyword evidence="2" id="KW-1185">Reference proteome</keyword>
<reference evidence="1" key="1">
    <citation type="journal article" date="2021" name="bioRxiv">
        <title>Whole Genome Assembly and Annotation of Northern Wild Rice, Zizania palustris L., Supports a Whole Genome Duplication in the Zizania Genus.</title>
        <authorList>
            <person name="Haas M."/>
            <person name="Kono T."/>
            <person name="Macchietto M."/>
            <person name="Millas R."/>
            <person name="McGilp L."/>
            <person name="Shao M."/>
            <person name="Duquette J."/>
            <person name="Hirsch C.N."/>
            <person name="Kimball J."/>
        </authorList>
    </citation>
    <scope>NUCLEOTIDE SEQUENCE</scope>
    <source>
        <tissue evidence="1">Fresh leaf tissue</tissue>
    </source>
</reference>
<dbReference type="Proteomes" id="UP000729402">
    <property type="component" value="Unassembled WGS sequence"/>
</dbReference>
<name>A0A8J6BUB1_ZIZPA</name>